<feature type="compositionally biased region" description="Polar residues" evidence="1">
    <location>
        <begin position="52"/>
        <end position="64"/>
    </location>
</feature>
<evidence type="ECO:0000313" key="3">
    <source>
        <dbReference type="Proteomes" id="UP001626550"/>
    </source>
</evidence>
<organism evidence="2 3">
    <name type="scientific">Cichlidogyrus casuarinus</name>
    <dbReference type="NCBI Taxonomy" id="1844966"/>
    <lineage>
        <taxon>Eukaryota</taxon>
        <taxon>Metazoa</taxon>
        <taxon>Spiralia</taxon>
        <taxon>Lophotrochozoa</taxon>
        <taxon>Platyhelminthes</taxon>
        <taxon>Monogenea</taxon>
        <taxon>Monopisthocotylea</taxon>
        <taxon>Dactylogyridea</taxon>
        <taxon>Ancyrocephalidae</taxon>
        <taxon>Cichlidogyrus</taxon>
    </lineage>
</organism>
<gene>
    <name evidence="2" type="ORF">Ciccas_010141</name>
</gene>
<dbReference type="EMBL" id="JBJKFK010002320">
    <property type="protein sequence ID" value="KAL3311277.1"/>
    <property type="molecule type" value="Genomic_DNA"/>
</dbReference>
<evidence type="ECO:0000256" key="1">
    <source>
        <dbReference type="SAM" id="MobiDB-lite"/>
    </source>
</evidence>
<sequence length="242" mass="25510">MRSPPTKPISNSVATSNKIKKRLTKFTPKVAKKRSVKAERVSSKRQKLDTPVSDTDTDPMNDSTAAEDLLMPAPAIPLTLKITTSSWRRPSEEIKPSPVCGPASDEDEEASSSSASSACAPPAVTPKQEPLPPGISTSSASLSSQPEKHSMRNRPAVPAPQATPSSVFASPAEMPTLTYTKPAPPPLLPLSNPPEVAPSTPVVEPRVEEPAPSSSGIKIKIKFGPSSDDPSTPLDAPKMPKL</sequence>
<feature type="compositionally biased region" description="Polar residues" evidence="1">
    <location>
        <begin position="135"/>
        <end position="145"/>
    </location>
</feature>
<dbReference type="Proteomes" id="UP001626550">
    <property type="component" value="Unassembled WGS sequence"/>
</dbReference>
<feature type="compositionally biased region" description="Pro residues" evidence="1">
    <location>
        <begin position="182"/>
        <end position="196"/>
    </location>
</feature>
<feature type="compositionally biased region" description="Basic and acidic residues" evidence="1">
    <location>
        <begin position="36"/>
        <end position="48"/>
    </location>
</feature>
<reference evidence="2 3" key="1">
    <citation type="submission" date="2024-11" db="EMBL/GenBank/DDBJ databases">
        <title>Adaptive evolution of stress response genes in parasites aligns with host niche diversity.</title>
        <authorList>
            <person name="Hahn C."/>
            <person name="Resl P."/>
        </authorList>
    </citation>
    <scope>NUCLEOTIDE SEQUENCE [LARGE SCALE GENOMIC DNA]</scope>
    <source>
        <strain evidence="2">EGGRZ-B1_66</strain>
        <tissue evidence="2">Body</tissue>
    </source>
</reference>
<feature type="region of interest" description="Disordered" evidence="1">
    <location>
        <begin position="1"/>
        <end position="242"/>
    </location>
</feature>
<feature type="compositionally biased region" description="Low complexity" evidence="1">
    <location>
        <begin position="111"/>
        <end position="122"/>
    </location>
</feature>
<proteinExistence type="predicted"/>
<comment type="caution">
    <text evidence="2">The sequence shown here is derived from an EMBL/GenBank/DDBJ whole genome shotgun (WGS) entry which is preliminary data.</text>
</comment>
<evidence type="ECO:0000313" key="2">
    <source>
        <dbReference type="EMBL" id="KAL3311277.1"/>
    </source>
</evidence>
<feature type="compositionally biased region" description="Low complexity" evidence="1">
    <location>
        <begin position="197"/>
        <end position="215"/>
    </location>
</feature>
<name>A0ABD2PWW6_9PLAT</name>
<feature type="compositionally biased region" description="Polar residues" evidence="1">
    <location>
        <begin position="8"/>
        <end position="17"/>
    </location>
</feature>
<keyword evidence="3" id="KW-1185">Reference proteome</keyword>
<accession>A0ABD2PWW6</accession>
<feature type="compositionally biased region" description="Basic residues" evidence="1">
    <location>
        <begin position="18"/>
        <end position="35"/>
    </location>
</feature>
<dbReference type="AlphaFoldDB" id="A0ABD2PWW6"/>
<protein>
    <submittedName>
        <fullName evidence="2">Uncharacterized protein</fullName>
    </submittedName>
</protein>